<dbReference type="InterPro" id="IPR003959">
    <property type="entry name" value="ATPase_AAA_core"/>
</dbReference>
<dbReference type="SUPFAM" id="SSF55931">
    <property type="entry name" value="Glutamine synthetase/guanido kinase"/>
    <property type="match status" value="1"/>
</dbReference>
<dbReference type="FunFam" id="1.10.8.60:FF:000004">
    <property type="entry name" value="Cell division control 48"/>
    <property type="match status" value="1"/>
</dbReference>
<keyword evidence="6 10" id="KW-0547">Nucleotide-binding</keyword>
<feature type="region of interest" description="Disordered" evidence="11">
    <location>
        <begin position="1"/>
        <end position="50"/>
    </location>
</feature>
<dbReference type="GO" id="GO:0051228">
    <property type="term" value="P:mitotic spindle disassembly"/>
    <property type="evidence" value="ECO:0007669"/>
    <property type="project" value="TreeGrafter"/>
</dbReference>
<accession>A0AAW1T758</accession>
<evidence type="ECO:0000313" key="14">
    <source>
        <dbReference type="EMBL" id="KAK9864515.1"/>
    </source>
</evidence>
<dbReference type="FunFam" id="2.40.40.20:FF:000003">
    <property type="entry name" value="Transitional endoplasmic reticulum ATPase"/>
    <property type="match status" value="1"/>
</dbReference>
<dbReference type="GO" id="GO:0034098">
    <property type="term" value="C:VCP-NPL4-UFD1 AAA ATPase complex"/>
    <property type="evidence" value="ECO:0007669"/>
    <property type="project" value="TreeGrafter"/>
</dbReference>
<keyword evidence="5 10" id="KW-0436">Ligase</keyword>
<dbReference type="InterPro" id="IPR029067">
    <property type="entry name" value="CDC48_domain_2-like_sf"/>
</dbReference>
<evidence type="ECO:0000313" key="15">
    <source>
        <dbReference type="Proteomes" id="UP001485043"/>
    </source>
</evidence>
<dbReference type="PANTHER" id="PTHR23077">
    <property type="entry name" value="AAA-FAMILY ATPASE"/>
    <property type="match status" value="1"/>
</dbReference>
<dbReference type="SUPFAM" id="SSF54368">
    <property type="entry name" value="Glutamine synthetase, N-terminal domain"/>
    <property type="match status" value="1"/>
</dbReference>
<dbReference type="CDD" id="cd19519">
    <property type="entry name" value="RecA-like_CDC48_r1-like"/>
    <property type="match status" value="1"/>
</dbReference>
<name>A0AAW1T758_9CHLO</name>
<sequence length="1227" mass="136291">MTNTQTLTELRRLSSEQDERAGVAGERSDTMEAGPSAPVPEEDKKVQGDKKDFSTAILERKKSPNRLIVDDAVNDDNSVVALSNSTMEALQLFRGDTVLLKGKKRKDTVCIVLVDDTVEEARIRINKVVRKNLRVRLGDVVSVHQCTDVKYGKRIHVLPIDDTVEGVTGNLFDAFLKPYFQDAYRPVRKDDTFLVRGGMRSVEFKVCECEPAPYCIVAPDTEIYCEGEPIKREEEERLDEVGYDDVGGVRKQMAQIRELVELPLRHPQLFKTIGVKPPKGILLFGPPGSGKTLIAKAVANETGAFFFLINGPEIMSKLAGESESNLRKAFEEAEKNSPAIIFIDEIDSIAPKREKTNGEVERRIVSQLLTLMDGLKSRAHVIVMGATNRPNSIDPALRRFGRFDREIDIGVPDETGRLEVMRIHTKNMKLDEAVDLEAICKDTHGFVGADLAALCTEAALQCIREKMDVIDLEDDNIDAEILNSMAVSNDHFKTALGVSNPSALRETVVEVPNVSWDDIGGLVNVKRELQEVVQYPVEHPEKFEKFGMSPSKGVLFYGPPGCGKTLLAKAIANECQANFISVKGPEMLTMWFGESEANVRDIFDKARQSAPCVLFFDELDSIANQRGSSSGDAGGAADRVLNQLLTEMDGMNSKKTVFIIGATNRPDIIDSALLRPGRLDQLIYIPLPDEGSRQQIFSAVLRKSPVATDVETDLLVKYTQGFSGADITEICQRACKYAIRESIEKDIDRERRAKENPDMMEADEEDPVPCLTRAHFEEAMKFARRSVSDADIRKYAAFAQTLQQSRGFGSEFRFPDQLVNSRCPNFTSLRPASSRARQIALVTVQRNARQLKAHRSSCRVRSAEDERTPTTTVSGFMGEESGAPAVLFGTEERIGSLLDHTIVDKYAALEQKGKICAEYVWIGGTGSDLRSKTKTLDKMPKSPEDLPVWNFDGSSTGQAPGADSEVCLIPRRIFSDPFRGGDNILVMADCYEPPRQQDDGSISEYKAIPSNTRAPCAEAMKKAEKEEPWFGVEQEYTLLNSVTKWPLGWPSRGFPGIKLSGVNAEVMPAQWEFQVGPCIGITLGDEMWMARYILLRLAEQFNVDVTFDPKPIPGDWNGAGGHMNYSTNSTRKEGTGWDAIQEQIKKLEKKHAVHLAGYGTGNERRLTGKHETSSMHEFTWGVANRGASVRVGRSVPVEKCGYYEDRRPSSNLDPYVVTRLLVETTLL</sequence>
<dbReference type="NCBIfam" id="TIGR01243">
    <property type="entry name" value="CDC48"/>
    <property type="match status" value="1"/>
</dbReference>
<dbReference type="EC" id="6.3.1.2" evidence="3 10"/>
<dbReference type="Pfam" id="PF02359">
    <property type="entry name" value="CDC48_N"/>
    <property type="match status" value="1"/>
</dbReference>
<proteinExistence type="inferred from homology"/>
<evidence type="ECO:0000259" key="13">
    <source>
        <dbReference type="PROSITE" id="PS51987"/>
    </source>
</evidence>
<dbReference type="InterPro" id="IPR027303">
    <property type="entry name" value="Gln_synth_gly_rich_site"/>
</dbReference>
<dbReference type="InterPro" id="IPR003338">
    <property type="entry name" value="CDC4_N-term_subdom"/>
</dbReference>
<dbReference type="AlphaFoldDB" id="A0AAW1T758"/>
<dbReference type="GO" id="GO:0005829">
    <property type="term" value="C:cytosol"/>
    <property type="evidence" value="ECO:0007669"/>
    <property type="project" value="TreeGrafter"/>
</dbReference>
<feature type="region of interest" description="Disordered" evidence="11">
    <location>
        <begin position="853"/>
        <end position="876"/>
    </location>
</feature>
<dbReference type="GO" id="GO:0030970">
    <property type="term" value="P:retrograde protein transport, ER to cytosol"/>
    <property type="evidence" value="ECO:0007669"/>
    <property type="project" value="TreeGrafter"/>
</dbReference>
<dbReference type="PROSITE" id="PS00674">
    <property type="entry name" value="AAA"/>
    <property type="match status" value="2"/>
</dbReference>
<feature type="domain" description="GS beta-grasp" evidence="12">
    <location>
        <begin position="913"/>
        <end position="995"/>
    </location>
</feature>
<dbReference type="PANTHER" id="PTHR23077:SF171">
    <property type="entry name" value="NUCLEAR VALOSIN-CONTAINING PROTEIN-LIKE"/>
    <property type="match status" value="1"/>
</dbReference>
<dbReference type="FunFam" id="3.40.50.300:FF:000012">
    <property type="entry name" value="Transitional endoplasmic reticulum ATPase"/>
    <property type="match status" value="1"/>
</dbReference>
<dbReference type="PROSITE" id="PS00181">
    <property type="entry name" value="GLNA_ATP"/>
    <property type="match status" value="1"/>
</dbReference>
<dbReference type="InterPro" id="IPR008146">
    <property type="entry name" value="Gln_synth_cat_dom"/>
</dbReference>
<dbReference type="FunFam" id="3.10.330.10:FF:000001">
    <property type="entry name" value="Cell division control 48"/>
    <property type="match status" value="1"/>
</dbReference>
<evidence type="ECO:0000256" key="8">
    <source>
        <dbReference type="PROSITE-ProRule" id="PRU01330"/>
    </source>
</evidence>
<dbReference type="InterPro" id="IPR005938">
    <property type="entry name" value="AAA_ATPase_CDC48"/>
</dbReference>
<evidence type="ECO:0000256" key="3">
    <source>
        <dbReference type="ARBA" id="ARBA00012937"/>
    </source>
</evidence>
<dbReference type="InterPro" id="IPR027417">
    <property type="entry name" value="P-loop_NTPase"/>
</dbReference>
<evidence type="ECO:0000256" key="9">
    <source>
        <dbReference type="RuleBase" id="RU000384"/>
    </source>
</evidence>
<dbReference type="InterPro" id="IPR004201">
    <property type="entry name" value="Cdc48_dom2"/>
</dbReference>
<dbReference type="InterPro" id="IPR041569">
    <property type="entry name" value="AAA_lid_3"/>
</dbReference>
<feature type="compositionally biased region" description="Basic and acidic residues" evidence="11">
    <location>
        <begin position="41"/>
        <end position="50"/>
    </location>
</feature>
<organism evidence="14 15">
    <name type="scientific">Apatococcus fuscideae</name>
    <dbReference type="NCBI Taxonomy" id="2026836"/>
    <lineage>
        <taxon>Eukaryota</taxon>
        <taxon>Viridiplantae</taxon>
        <taxon>Chlorophyta</taxon>
        <taxon>core chlorophytes</taxon>
        <taxon>Trebouxiophyceae</taxon>
        <taxon>Chlorellales</taxon>
        <taxon>Chlorellaceae</taxon>
        <taxon>Apatococcus</taxon>
    </lineage>
</organism>
<dbReference type="Pfam" id="PF00004">
    <property type="entry name" value="AAA"/>
    <property type="match status" value="2"/>
</dbReference>
<dbReference type="PROSITE" id="PS51987">
    <property type="entry name" value="GS_CATALYTIC"/>
    <property type="match status" value="1"/>
</dbReference>
<dbReference type="GO" id="GO:0097352">
    <property type="term" value="P:autophagosome maturation"/>
    <property type="evidence" value="ECO:0007669"/>
    <property type="project" value="TreeGrafter"/>
</dbReference>
<dbReference type="PROSITE" id="PS51986">
    <property type="entry name" value="GS_BETA_GRASP"/>
    <property type="match status" value="1"/>
</dbReference>
<comment type="caution">
    <text evidence="14">The sequence shown here is derived from an EMBL/GenBank/DDBJ whole genome shotgun (WGS) entry which is preliminary data.</text>
</comment>
<feature type="compositionally biased region" description="Basic and acidic residues" evidence="11">
    <location>
        <begin position="9"/>
        <end position="30"/>
    </location>
</feature>
<dbReference type="GO" id="GO:0016887">
    <property type="term" value="F:ATP hydrolysis activity"/>
    <property type="evidence" value="ECO:0007669"/>
    <property type="project" value="InterPro"/>
</dbReference>
<feature type="domain" description="GS catalytic" evidence="13">
    <location>
        <begin position="970"/>
        <end position="1227"/>
    </location>
</feature>
<dbReference type="InterPro" id="IPR027302">
    <property type="entry name" value="Gln_synth_N_conserv_site"/>
</dbReference>
<dbReference type="GO" id="GO:0005634">
    <property type="term" value="C:nucleus"/>
    <property type="evidence" value="ECO:0007669"/>
    <property type="project" value="TreeGrafter"/>
</dbReference>
<dbReference type="SMART" id="SM00382">
    <property type="entry name" value="AAA"/>
    <property type="match status" value="2"/>
</dbReference>
<evidence type="ECO:0000256" key="5">
    <source>
        <dbReference type="ARBA" id="ARBA00022598"/>
    </source>
</evidence>
<dbReference type="SMART" id="SM01073">
    <property type="entry name" value="CDC48_N"/>
    <property type="match status" value="1"/>
</dbReference>
<dbReference type="Gene3D" id="3.10.330.10">
    <property type="match status" value="1"/>
</dbReference>
<gene>
    <name evidence="14" type="ORF">WJX84_011364</name>
</gene>
<reference evidence="14 15" key="1">
    <citation type="journal article" date="2024" name="Nat. Commun.">
        <title>Phylogenomics reveals the evolutionary origins of lichenization in chlorophyte algae.</title>
        <authorList>
            <person name="Puginier C."/>
            <person name="Libourel C."/>
            <person name="Otte J."/>
            <person name="Skaloud P."/>
            <person name="Haon M."/>
            <person name="Grisel S."/>
            <person name="Petersen M."/>
            <person name="Berrin J.G."/>
            <person name="Delaux P.M."/>
            <person name="Dal Grande F."/>
            <person name="Keller J."/>
        </authorList>
    </citation>
    <scope>NUCLEOTIDE SEQUENCE [LARGE SCALE GENOMIC DNA]</scope>
    <source>
        <strain evidence="14 15">SAG 2523</strain>
    </source>
</reference>
<dbReference type="PROSITE" id="PS00180">
    <property type="entry name" value="GLNA_1"/>
    <property type="match status" value="1"/>
</dbReference>
<dbReference type="FunFam" id="3.30.590.10:FF:000011">
    <property type="entry name" value="Glutamine synthetase"/>
    <property type="match status" value="1"/>
</dbReference>
<keyword evidence="15" id="KW-1185">Reference proteome</keyword>
<dbReference type="InterPro" id="IPR014746">
    <property type="entry name" value="Gln_synth/guanido_kin_cat_dom"/>
</dbReference>
<dbReference type="Gene3D" id="3.30.590.10">
    <property type="entry name" value="Glutamine synthetase/guanido kinase, catalytic domain"/>
    <property type="match status" value="1"/>
</dbReference>
<evidence type="ECO:0000256" key="1">
    <source>
        <dbReference type="ARBA" id="ARBA00004496"/>
    </source>
</evidence>
<dbReference type="SMART" id="SM01230">
    <property type="entry name" value="Gln-synt_C"/>
    <property type="match status" value="1"/>
</dbReference>
<dbReference type="CDD" id="cd19528">
    <property type="entry name" value="RecA-like_CDC48_r2-like"/>
    <property type="match status" value="1"/>
</dbReference>
<dbReference type="SUPFAM" id="SSF54585">
    <property type="entry name" value="Cdc48 domain 2-like"/>
    <property type="match status" value="1"/>
</dbReference>
<dbReference type="InterPro" id="IPR036651">
    <property type="entry name" value="Gln_synt_N_sf"/>
</dbReference>
<evidence type="ECO:0000256" key="2">
    <source>
        <dbReference type="ARBA" id="ARBA00009897"/>
    </source>
</evidence>
<dbReference type="Gene3D" id="6.10.20.150">
    <property type="match status" value="1"/>
</dbReference>
<dbReference type="GO" id="GO:0004356">
    <property type="term" value="F:glutamine synthetase activity"/>
    <property type="evidence" value="ECO:0007669"/>
    <property type="project" value="UniProtKB-EC"/>
</dbReference>
<protein>
    <recommendedName>
        <fullName evidence="3 10">Glutamine synthetase</fullName>
        <ecNumber evidence="3 10">6.3.1.2</ecNumber>
    </recommendedName>
</protein>
<dbReference type="InterPro" id="IPR050168">
    <property type="entry name" value="AAA_ATPase_domain"/>
</dbReference>
<dbReference type="SUPFAM" id="SSF50692">
    <property type="entry name" value="ADC-like"/>
    <property type="match status" value="1"/>
</dbReference>
<dbReference type="Gene3D" id="3.40.50.300">
    <property type="entry name" value="P-loop containing nucleotide triphosphate hydrolases"/>
    <property type="match status" value="2"/>
</dbReference>
<dbReference type="Pfam" id="PF17862">
    <property type="entry name" value="AAA_lid_3"/>
    <property type="match status" value="2"/>
</dbReference>
<dbReference type="InterPro" id="IPR008147">
    <property type="entry name" value="Gln_synt_N"/>
</dbReference>
<keyword evidence="4" id="KW-0963">Cytoplasm</keyword>
<evidence type="ECO:0000256" key="10">
    <source>
        <dbReference type="RuleBase" id="RU004356"/>
    </source>
</evidence>
<dbReference type="Pfam" id="PF00120">
    <property type="entry name" value="Gln-synt_C"/>
    <property type="match status" value="1"/>
</dbReference>
<dbReference type="InterPro" id="IPR009010">
    <property type="entry name" value="Asp_de-COase-like_dom_sf"/>
</dbReference>
<dbReference type="Proteomes" id="UP001485043">
    <property type="component" value="Unassembled WGS sequence"/>
</dbReference>
<dbReference type="InterPro" id="IPR003593">
    <property type="entry name" value="AAA+_ATPase"/>
</dbReference>
<dbReference type="Pfam" id="PF02933">
    <property type="entry name" value="CDC48_2"/>
    <property type="match status" value="1"/>
</dbReference>
<dbReference type="SUPFAM" id="SSF52540">
    <property type="entry name" value="P-loop containing nucleoside triphosphate hydrolases"/>
    <property type="match status" value="2"/>
</dbReference>
<comment type="similarity">
    <text evidence="2 8 9">Belongs to the glutamine synthetase family.</text>
</comment>
<evidence type="ECO:0000256" key="6">
    <source>
        <dbReference type="ARBA" id="ARBA00022741"/>
    </source>
</evidence>
<dbReference type="FunFam" id="3.10.20.70:FF:000004">
    <property type="entry name" value="Glutamine synthetase"/>
    <property type="match status" value="1"/>
</dbReference>
<comment type="subcellular location">
    <subcellularLocation>
        <location evidence="1">Cytoplasm</location>
    </subcellularLocation>
</comment>
<evidence type="ECO:0000259" key="12">
    <source>
        <dbReference type="PROSITE" id="PS51986"/>
    </source>
</evidence>
<dbReference type="EMBL" id="JALJOV010000344">
    <property type="protein sequence ID" value="KAK9864515.1"/>
    <property type="molecule type" value="Genomic_DNA"/>
</dbReference>
<dbReference type="InterPro" id="IPR003960">
    <property type="entry name" value="ATPase_AAA_CS"/>
</dbReference>
<dbReference type="GO" id="GO:0006542">
    <property type="term" value="P:glutamine biosynthetic process"/>
    <property type="evidence" value="ECO:0007669"/>
    <property type="project" value="InterPro"/>
</dbReference>
<dbReference type="Gene3D" id="3.10.20.70">
    <property type="entry name" value="Glutamine synthetase, N-terminal domain"/>
    <property type="match status" value="1"/>
</dbReference>
<keyword evidence="7 10" id="KW-0067">ATP-binding</keyword>
<evidence type="ECO:0000256" key="7">
    <source>
        <dbReference type="ARBA" id="ARBA00022840"/>
    </source>
</evidence>
<dbReference type="SMART" id="SM01072">
    <property type="entry name" value="CDC48_2"/>
    <property type="match status" value="1"/>
</dbReference>
<dbReference type="FunFam" id="3.40.50.300:FF:000048">
    <property type="entry name" value="Transitional endoplasmic reticulum ATPase"/>
    <property type="match status" value="1"/>
</dbReference>
<dbReference type="Gene3D" id="2.40.40.20">
    <property type="match status" value="1"/>
</dbReference>
<comment type="catalytic activity">
    <reaction evidence="10">
        <text>L-glutamate + NH4(+) + ATP = L-glutamine + ADP + phosphate + H(+)</text>
        <dbReference type="Rhea" id="RHEA:16169"/>
        <dbReference type="ChEBI" id="CHEBI:15378"/>
        <dbReference type="ChEBI" id="CHEBI:28938"/>
        <dbReference type="ChEBI" id="CHEBI:29985"/>
        <dbReference type="ChEBI" id="CHEBI:30616"/>
        <dbReference type="ChEBI" id="CHEBI:43474"/>
        <dbReference type="ChEBI" id="CHEBI:58359"/>
        <dbReference type="ChEBI" id="CHEBI:456216"/>
        <dbReference type="EC" id="6.3.1.2"/>
    </reaction>
</comment>
<dbReference type="Gene3D" id="1.10.8.60">
    <property type="match status" value="1"/>
</dbReference>
<dbReference type="GO" id="GO:0031593">
    <property type="term" value="F:polyubiquitin modification-dependent protein binding"/>
    <property type="evidence" value="ECO:0007669"/>
    <property type="project" value="TreeGrafter"/>
</dbReference>
<evidence type="ECO:0000256" key="4">
    <source>
        <dbReference type="ARBA" id="ARBA00022490"/>
    </source>
</evidence>
<dbReference type="GO" id="GO:0005524">
    <property type="term" value="F:ATP binding"/>
    <property type="evidence" value="ECO:0007669"/>
    <property type="project" value="UniProtKB-KW"/>
</dbReference>
<evidence type="ECO:0000256" key="11">
    <source>
        <dbReference type="SAM" id="MobiDB-lite"/>
    </source>
</evidence>